<dbReference type="GO" id="GO:0000712">
    <property type="term" value="P:resolution of meiotic recombination intermediates"/>
    <property type="evidence" value="ECO:0007669"/>
    <property type="project" value="TreeGrafter"/>
</dbReference>
<dbReference type="WBParaSite" id="HPBE_0001631001-mRNA-1">
    <property type="protein sequence ID" value="HPBE_0001631001-mRNA-1"/>
    <property type="gene ID" value="HPBE_0001631001"/>
</dbReference>
<reference evidence="4" key="2">
    <citation type="submission" date="2019-09" db="UniProtKB">
        <authorList>
            <consortium name="WormBaseParasite"/>
        </authorList>
    </citation>
    <scope>IDENTIFICATION</scope>
</reference>
<dbReference type="EMBL" id="UZAH01029344">
    <property type="protein sequence ID" value="VDP05516.1"/>
    <property type="molecule type" value="Genomic_DNA"/>
</dbReference>
<feature type="region of interest" description="Disordered" evidence="1">
    <location>
        <begin position="63"/>
        <end position="82"/>
    </location>
</feature>
<sequence>MREGEDNRGSNTGLLRDCKVGVEAITHIVRPVALHRSECWSVGAEASVDPCAVGDIPPCRVQSSSKPVAEIPPMKPTKAPDRRNELHNRISHLELEETPPDFEAELAHQGCYMPLRLMPDRIKHDNLVMAELSESGRRHPLLSFLRVRTAQVENGRQMLASNPENELVTKFQRLNIVRLAEAAKQMRWAVGSSRKMVQAIILDIVDPLRIVDGLWTMKVTLQDESVDSFMCLVDSFTLSSLIGLTPGEAMEVRASSDVARRKDGQRRLAAVEEQLRRLDLLLEVEMFSGGRADPVIRSIKTFMQALDA</sequence>
<organism evidence="2">
    <name type="scientific">Heligmosomoides polygyrus</name>
    <name type="common">Parasitic roundworm</name>
    <dbReference type="NCBI Taxonomy" id="6339"/>
    <lineage>
        <taxon>Eukaryota</taxon>
        <taxon>Metazoa</taxon>
        <taxon>Ecdysozoa</taxon>
        <taxon>Nematoda</taxon>
        <taxon>Chromadorea</taxon>
        <taxon>Rhabditida</taxon>
        <taxon>Rhabditina</taxon>
        <taxon>Rhabditomorpha</taxon>
        <taxon>Strongyloidea</taxon>
        <taxon>Heligmosomidae</taxon>
        <taxon>Heligmosomoides</taxon>
    </lineage>
</organism>
<dbReference type="AlphaFoldDB" id="A0A3P8EEA8"/>
<dbReference type="PANTHER" id="PTHR14790:SF15">
    <property type="entry name" value="RECQ-MEDIATED GENOME INSTABILITY PROTEIN 1"/>
    <property type="match status" value="1"/>
</dbReference>
<protein>
    <submittedName>
        <fullName evidence="4">RMI1_C domain-containing protein</fullName>
    </submittedName>
</protein>
<gene>
    <name evidence="2" type="ORF">HPBE_LOCUS16309</name>
</gene>
<keyword evidence="3" id="KW-1185">Reference proteome</keyword>
<dbReference type="GO" id="GO:0000724">
    <property type="term" value="P:double-strand break repair via homologous recombination"/>
    <property type="evidence" value="ECO:0007669"/>
    <property type="project" value="TreeGrafter"/>
</dbReference>
<evidence type="ECO:0000313" key="2">
    <source>
        <dbReference type="EMBL" id="VDP05516.1"/>
    </source>
</evidence>
<accession>A0A3P8EEA8</accession>
<dbReference type="OrthoDB" id="341511at2759"/>
<dbReference type="Proteomes" id="UP000050761">
    <property type="component" value="Unassembled WGS sequence"/>
</dbReference>
<dbReference type="PANTHER" id="PTHR14790">
    <property type="entry name" value="RECQ-MEDIATED GENOME INSTABILITY PROTEIN 1 RMI1"/>
    <property type="match status" value="1"/>
</dbReference>
<dbReference type="GO" id="GO:0031422">
    <property type="term" value="C:RecQ family helicase-topoisomerase III complex"/>
    <property type="evidence" value="ECO:0007669"/>
    <property type="project" value="TreeGrafter"/>
</dbReference>
<reference evidence="2 3" key="1">
    <citation type="submission" date="2018-11" db="EMBL/GenBank/DDBJ databases">
        <authorList>
            <consortium name="Pathogen Informatics"/>
        </authorList>
    </citation>
    <scope>NUCLEOTIDE SEQUENCE [LARGE SCALE GENOMIC DNA]</scope>
</reference>
<evidence type="ECO:0000313" key="4">
    <source>
        <dbReference type="WBParaSite" id="HPBE_0001631001-mRNA-1"/>
    </source>
</evidence>
<evidence type="ECO:0000256" key="1">
    <source>
        <dbReference type="SAM" id="MobiDB-lite"/>
    </source>
</evidence>
<evidence type="ECO:0000313" key="3">
    <source>
        <dbReference type="Proteomes" id="UP000050761"/>
    </source>
</evidence>
<name>A0A3P8EEA8_HELPZ</name>
<dbReference type="GO" id="GO:0016604">
    <property type="term" value="C:nuclear body"/>
    <property type="evidence" value="ECO:0007669"/>
    <property type="project" value="TreeGrafter"/>
</dbReference>
<proteinExistence type="predicted"/>